<dbReference type="InterPro" id="IPR031322">
    <property type="entry name" value="Shikimate/glucono_kinase"/>
</dbReference>
<dbReference type="EMBL" id="JAKKSL010000001">
    <property type="protein sequence ID" value="MCI2283060.1"/>
    <property type="molecule type" value="Genomic_DNA"/>
</dbReference>
<dbReference type="SUPFAM" id="SSF52540">
    <property type="entry name" value="P-loop containing nucleoside triphosphate hydrolases"/>
    <property type="match status" value="1"/>
</dbReference>
<dbReference type="RefSeq" id="WP_242284224.1">
    <property type="nucleotide sequence ID" value="NZ_JAKKSL010000001.1"/>
</dbReference>
<evidence type="ECO:0000313" key="11">
    <source>
        <dbReference type="Proteomes" id="UP001139646"/>
    </source>
</evidence>
<dbReference type="PANTHER" id="PTHR43442">
    <property type="entry name" value="GLUCONOKINASE-RELATED"/>
    <property type="match status" value="1"/>
</dbReference>
<reference evidence="10" key="1">
    <citation type="submission" date="2022-01" db="EMBL/GenBank/DDBJ databases">
        <title>Colwellia maritima, isolated from seawater.</title>
        <authorList>
            <person name="Kristyanto S."/>
            <person name="Jung J."/>
            <person name="Jeon C.O."/>
        </authorList>
    </citation>
    <scope>NUCLEOTIDE SEQUENCE</scope>
    <source>
        <strain evidence="10">MSW7</strain>
    </source>
</reference>
<comment type="pathway">
    <text evidence="1">Carbohydrate acid metabolism.</text>
</comment>
<comment type="catalytic activity">
    <reaction evidence="8 9">
        <text>D-gluconate + ATP = 6-phospho-D-gluconate + ADP + H(+)</text>
        <dbReference type="Rhea" id="RHEA:19433"/>
        <dbReference type="ChEBI" id="CHEBI:15378"/>
        <dbReference type="ChEBI" id="CHEBI:18391"/>
        <dbReference type="ChEBI" id="CHEBI:30616"/>
        <dbReference type="ChEBI" id="CHEBI:58759"/>
        <dbReference type="ChEBI" id="CHEBI:456216"/>
        <dbReference type="EC" id="2.7.1.12"/>
    </reaction>
</comment>
<dbReference type="Gene3D" id="3.40.50.300">
    <property type="entry name" value="P-loop containing nucleotide triphosphate hydrolases"/>
    <property type="match status" value="1"/>
</dbReference>
<evidence type="ECO:0000256" key="7">
    <source>
        <dbReference type="ARBA" id="ARBA00022840"/>
    </source>
</evidence>
<evidence type="ECO:0000256" key="6">
    <source>
        <dbReference type="ARBA" id="ARBA00022777"/>
    </source>
</evidence>
<evidence type="ECO:0000256" key="1">
    <source>
        <dbReference type="ARBA" id="ARBA00004761"/>
    </source>
</evidence>
<keyword evidence="7 9" id="KW-0067">ATP-binding</keyword>
<evidence type="ECO:0000256" key="9">
    <source>
        <dbReference type="RuleBase" id="RU363066"/>
    </source>
</evidence>
<keyword evidence="4 9" id="KW-0808">Transferase</keyword>
<dbReference type="NCBIfam" id="TIGR01313">
    <property type="entry name" value="therm_gnt_kin"/>
    <property type="match status" value="1"/>
</dbReference>
<gene>
    <name evidence="10" type="ORF">L3081_06180</name>
</gene>
<keyword evidence="5 9" id="KW-0547">Nucleotide-binding</keyword>
<protein>
    <recommendedName>
        <fullName evidence="3 9">Gluconokinase</fullName>
        <ecNumber evidence="3 9">2.7.1.12</ecNumber>
    </recommendedName>
</protein>
<dbReference type="Proteomes" id="UP001139646">
    <property type="component" value="Unassembled WGS sequence"/>
</dbReference>
<dbReference type="InterPro" id="IPR027417">
    <property type="entry name" value="P-loop_NTPase"/>
</dbReference>
<dbReference type="PANTHER" id="PTHR43442:SF3">
    <property type="entry name" value="GLUCONOKINASE-RELATED"/>
    <property type="match status" value="1"/>
</dbReference>
<comment type="caution">
    <text evidence="10">The sequence shown here is derived from an EMBL/GenBank/DDBJ whole genome shotgun (WGS) entry which is preliminary data.</text>
</comment>
<keyword evidence="11" id="KW-1185">Reference proteome</keyword>
<keyword evidence="6 9" id="KW-0418">Kinase</keyword>
<dbReference type="GO" id="GO:0046316">
    <property type="term" value="F:gluconokinase activity"/>
    <property type="evidence" value="ECO:0007669"/>
    <property type="project" value="UniProtKB-EC"/>
</dbReference>
<sequence>MTRLSNEKQQNIDKLSLYIVMGVSGSGKSVIGEKLAQYLSNQIKVEFIDADDFHSPQAKQRMAANLPLDDTMRKPWVNAIMNKLMELASQNKNVVLAFSGLKLKHRNCLRSLSFNTVFYYLQADMNIIRTRMLNRNNHFFKPELLTSQFLAMEAVSDDEQNLTTIDVSGSLDEVYQTSYHTCSANTVKVLI</sequence>
<evidence type="ECO:0000313" key="10">
    <source>
        <dbReference type="EMBL" id="MCI2283060.1"/>
    </source>
</evidence>
<evidence type="ECO:0000256" key="2">
    <source>
        <dbReference type="ARBA" id="ARBA00008420"/>
    </source>
</evidence>
<evidence type="ECO:0000256" key="8">
    <source>
        <dbReference type="ARBA" id="ARBA00048090"/>
    </source>
</evidence>
<dbReference type="EC" id="2.7.1.12" evidence="3 9"/>
<dbReference type="Pfam" id="PF01202">
    <property type="entry name" value="SKI"/>
    <property type="match status" value="1"/>
</dbReference>
<accession>A0ABS9WYP5</accession>
<dbReference type="InterPro" id="IPR006001">
    <property type="entry name" value="Therm_gnt_kin"/>
</dbReference>
<dbReference type="CDD" id="cd02021">
    <property type="entry name" value="GntK"/>
    <property type="match status" value="1"/>
</dbReference>
<evidence type="ECO:0000256" key="3">
    <source>
        <dbReference type="ARBA" id="ARBA00012054"/>
    </source>
</evidence>
<name>A0ABS9WYP5_9GAMM</name>
<organism evidence="10 11">
    <name type="scientific">Colwellia maritima</name>
    <dbReference type="NCBI Taxonomy" id="2912588"/>
    <lineage>
        <taxon>Bacteria</taxon>
        <taxon>Pseudomonadati</taxon>
        <taxon>Pseudomonadota</taxon>
        <taxon>Gammaproteobacteria</taxon>
        <taxon>Alteromonadales</taxon>
        <taxon>Colwelliaceae</taxon>
        <taxon>Colwellia</taxon>
    </lineage>
</organism>
<evidence type="ECO:0000256" key="5">
    <source>
        <dbReference type="ARBA" id="ARBA00022741"/>
    </source>
</evidence>
<evidence type="ECO:0000256" key="4">
    <source>
        <dbReference type="ARBA" id="ARBA00022679"/>
    </source>
</evidence>
<comment type="similarity">
    <text evidence="2 9">Belongs to the gluconokinase GntK/GntV family.</text>
</comment>
<proteinExistence type="inferred from homology"/>